<evidence type="ECO:0000256" key="1">
    <source>
        <dbReference type="SAM" id="MobiDB-lite"/>
    </source>
</evidence>
<evidence type="ECO:0008006" key="4">
    <source>
        <dbReference type="Google" id="ProtNLM"/>
    </source>
</evidence>
<organism evidence="2 3">
    <name type="scientific">Volvox africanus</name>
    <dbReference type="NCBI Taxonomy" id="51714"/>
    <lineage>
        <taxon>Eukaryota</taxon>
        <taxon>Viridiplantae</taxon>
        <taxon>Chlorophyta</taxon>
        <taxon>core chlorophytes</taxon>
        <taxon>Chlorophyceae</taxon>
        <taxon>CS clade</taxon>
        <taxon>Chlamydomonadales</taxon>
        <taxon>Volvocaceae</taxon>
        <taxon>Volvox</taxon>
    </lineage>
</organism>
<evidence type="ECO:0000313" key="2">
    <source>
        <dbReference type="EMBL" id="GLI63142.1"/>
    </source>
</evidence>
<dbReference type="Proteomes" id="UP001165090">
    <property type="component" value="Unassembled WGS sequence"/>
</dbReference>
<evidence type="ECO:0000313" key="3">
    <source>
        <dbReference type="Proteomes" id="UP001165090"/>
    </source>
</evidence>
<feature type="compositionally biased region" description="Low complexity" evidence="1">
    <location>
        <begin position="446"/>
        <end position="480"/>
    </location>
</feature>
<dbReference type="EMBL" id="BSDZ01000014">
    <property type="protein sequence ID" value="GLI63142.1"/>
    <property type="molecule type" value="Genomic_DNA"/>
</dbReference>
<feature type="region of interest" description="Disordered" evidence="1">
    <location>
        <begin position="284"/>
        <end position="309"/>
    </location>
</feature>
<sequence length="2269" mass="236925">MRAGPNPLDTSGQQHPVSNLLSLRRCNHNIRVRRLGSLHVVSRGVREPLRRRFAARALAASPDHPLDSSDLTLRLLHARAASDKDFPLSDHLSAFPDAEASGWTTLAPVLEQPSPSLPWREGVTDQNLVASTSSGDCSKLAACHTVDPSDEHGRSTSSSGNLSSSIGSSSGGGGSTRNITMTSAATSADSSDTPERLHGRPGYGEDDANQTQFPDLLDVGDTVTALGSLSSVPDVRRLSLSGGTHSVSDLTACVSRWLEGSGTGLRHWLLTALQAHHPPSVDLFLRDGGNTSTESPSSSNSVQPSSATQAGQAWAAGVAECIDLNGSWSRRQASTAAGIHDVGQETKTAVAGHVELAGPGACVLGLDAGAESTSRRAALDDDSDDVLFAQEPFSDQEDDDAVEWVTLSGVDVGDEGRHHCAKDSRGDGRVKGGVCVLGRRAATAARQTMEQQQQQQWVSAASDQSAPSTTESPEAAAAAAGGDVLQLQPTSTARTTLLTVLGKRVSETLGAGPIALNVATPASGQGNLHIGRSKAAPSVLDDDHASREPMGEWWTSTAGVSRSGFASNYTGCRNVSLAPPPVRRTSSATVGTPASSSNGSNSRGLPGFFYRSEEAEWKSSSESSSMSPARLTWELSHAADWRRVSVLVQLYLEHLDCIHVSAALVRLAKLHRSDAAALTVIEADIPTSTSVVPPLPQDGSCFSSSNSASSAGARFAKAWAKSRARAVAKEGSDGAWLAAIEERRLRRKVVERHPGGACPASSLLSSDKSSKGQEPKTAPAGRPRIVHPDVTRLILSLLARVPGLMPRADYRTVSNMLWALGVLRPLTASWPRCRDGGGGDSVFPRVTTTAAVLAAKMRHFWQDVEPRALALALWGLARLGMRPGPVWIAEFECASMRLLPRFNARELSCSLWALAALRLRPDALWLTLVQRVIVTMLDIPASASNLRSVATLLWAFAVLRVQLDGPAAAAMLSALNGSLHAERTRTGPQVLCMAIWACARLGLRPEGDLLAAWRQAASGPVLAAAPARAVSCMLWSLARLHCVPPGSWVDEAAAALLARAQESGLGRQSLCLAVGSLAHLDSRISPEWLRDFTAAAPPLLQQLDSSELGMVLHGLGRMVKGGGGVRGGNAASQEDVAAEFIAAADTAAAVVLPSASAADVAGIAGGLAALGAVRSTRLHDAFIRQATELLRTGSLEPRHAAVCLAFLAASARSTARCPVAATRGGGACTDSGSSTGVGIDGAPERCHDTLHACVPVETKQPLPPPQPPPSRPQRRLVLELLGMVLAAELDEHDVYDVSQALCAAAELGIVAVTPFAKSAVIGAAARVCGRAPGARPLLRLLQGMYGLRVRPPETWLKHVASQVGRRLRSLTGDELELMLRLLGAMQLRKSAAAEATAPSKPPATKAAEPKANLAGKASASETTTRGGPTAGPVQAEQHQQQRQKVLHPPSALTALLSAARPALAAAPIQHLMQLVSALVAATTGPIAAAAADTAMPATTRALPPPLAQLELPTGWMQAFESATVTKLSHGCVTGASLVELLACFAVLGHTPGAEWAAAWYDSTARRLRGLRPTHLCMALQLQRRLGLHPPLVWLREHAAALLAAATGQHGRLQLPPLEVLAAVAELQRLGLDDAVLAEGPWPDTAAAPQAAALSGLVAAAATQLHEEMLAAEPAAQLATLATLQTIADPRTAAPVPHAEGWAVGVLAMVHSVIAQRPLHLLLSGLRPIPPPAPVLGLSEAADGDVPSYGISDGIGLGVSGAIANQNQSSEPIVVLLASMARWGHAPDHRWLSGIARHVCRQAELAAASASGAWPAADAARAVCCLAALGYVPDAAVSERLQQLLQPALAAGGLPPGLAAELCCAWAMVGRRPRPAWWRAAEEGVLAPGALADLTAPALLRLPYSMAQLGHVPSYKWFACYLTHLPAALMATPPVAPAAVPGHVTGAPGTTTTANNRGTRAADLSNLAWALGSAVHEGSYPPNVLSSSGALQALLAATEPLLRAMGPGQLVLLVEGLARCSHRLPQNWVSIFTGQVARQLHACGPSDLISFLYCLAFLDAQLSVRWLLAALRRTAQLLPPLLRSAEAYRADDLAWAVAKLDPRGSVATPFLDLLERQRFTTAATATTAAVEPMTPPAWFLRALGRDGSNPADASGDDGADIADEIGARVLGRPRAASVGCRDRQRRCRSQVGIAEKNTVVPAATATKLAELNDAVDCSTETAEGEGRKLKAATQRSGRVRSYGRGGARRVGVGAGGVLRVLRVPASRSES</sequence>
<feature type="compositionally biased region" description="Low complexity" evidence="1">
    <location>
        <begin position="1392"/>
        <end position="1411"/>
    </location>
</feature>
<proteinExistence type="predicted"/>
<feature type="compositionally biased region" description="Low complexity" evidence="1">
    <location>
        <begin position="155"/>
        <end position="168"/>
    </location>
</feature>
<feature type="compositionally biased region" description="Low complexity" evidence="1">
    <location>
        <begin position="290"/>
        <end position="306"/>
    </location>
</feature>
<feature type="region of interest" description="Disordered" evidence="1">
    <location>
        <begin position="144"/>
        <end position="213"/>
    </location>
</feature>
<gene>
    <name evidence="2" type="ORF">VaNZ11_006050</name>
</gene>
<feature type="region of interest" description="Disordered" evidence="1">
    <location>
        <begin position="446"/>
        <end position="483"/>
    </location>
</feature>
<feature type="compositionally biased region" description="Low complexity" evidence="1">
    <location>
        <begin position="176"/>
        <end position="191"/>
    </location>
</feature>
<comment type="caution">
    <text evidence="2">The sequence shown here is derived from an EMBL/GenBank/DDBJ whole genome shotgun (WGS) entry which is preliminary data.</text>
</comment>
<feature type="region of interest" description="Disordered" evidence="1">
    <location>
        <begin position="751"/>
        <end position="784"/>
    </location>
</feature>
<feature type="region of interest" description="Disordered" evidence="1">
    <location>
        <begin position="1392"/>
        <end position="1446"/>
    </location>
</feature>
<reference evidence="2 3" key="1">
    <citation type="journal article" date="2023" name="IScience">
        <title>Expanded male sex-determining region conserved during the evolution of homothallism in the green alga Volvox.</title>
        <authorList>
            <person name="Yamamoto K."/>
            <person name="Matsuzaki R."/>
            <person name="Mahakham W."/>
            <person name="Heman W."/>
            <person name="Sekimoto H."/>
            <person name="Kawachi M."/>
            <person name="Minakuchi Y."/>
            <person name="Toyoda A."/>
            <person name="Nozaki H."/>
        </authorList>
    </citation>
    <scope>NUCLEOTIDE SEQUENCE [LARGE SCALE GENOMIC DNA]</scope>
    <source>
        <strain evidence="2 3">NIES-4468</strain>
    </source>
</reference>
<keyword evidence="3" id="KW-1185">Reference proteome</keyword>
<protein>
    <recommendedName>
        <fullName evidence="4">RAP domain-containing protein</fullName>
    </recommendedName>
</protein>
<accession>A0ABQ5S1E3</accession>
<feature type="region of interest" description="Disordered" evidence="1">
    <location>
        <begin position="576"/>
        <end position="605"/>
    </location>
</feature>
<feature type="compositionally biased region" description="Polar residues" evidence="1">
    <location>
        <begin position="584"/>
        <end position="603"/>
    </location>
</feature>
<name>A0ABQ5S1E3_9CHLO</name>